<organism evidence="1 2">
    <name type="scientific">Persea americana</name>
    <name type="common">Avocado</name>
    <dbReference type="NCBI Taxonomy" id="3435"/>
    <lineage>
        <taxon>Eukaryota</taxon>
        <taxon>Viridiplantae</taxon>
        <taxon>Streptophyta</taxon>
        <taxon>Embryophyta</taxon>
        <taxon>Tracheophyta</taxon>
        <taxon>Spermatophyta</taxon>
        <taxon>Magnoliopsida</taxon>
        <taxon>Magnoliidae</taxon>
        <taxon>Laurales</taxon>
        <taxon>Lauraceae</taxon>
        <taxon>Persea</taxon>
    </lineage>
</organism>
<dbReference type="EMBL" id="CM056815">
    <property type="protein sequence ID" value="KAJ8630768.1"/>
    <property type="molecule type" value="Genomic_DNA"/>
</dbReference>
<reference evidence="1 2" key="1">
    <citation type="journal article" date="2022" name="Hortic Res">
        <title>A haplotype resolved chromosomal level avocado genome allows analysis of novel avocado genes.</title>
        <authorList>
            <person name="Nath O."/>
            <person name="Fletcher S.J."/>
            <person name="Hayward A."/>
            <person name="Shaw L.M."/>
            <person name="Masouleh A.K."/>
            <person name="Furtado A."/>
            <person name="Henry R.J."/>
            <person name="Mitter N."/>
        </authorList>
    </citation>
    <scope>NUCLEOTIDE SEQUENCE [LARGE SCALE GENOMIC DNA]</scope>
    <source>
        <strain evidence="2">cv. Hass</strain>
    </source>
</reference>
<protein>
    <submittedName>
        <fullName evidence="1">Uncharacterized protein</fullName>
    </submittedName>
</protein>
<evidence type="ECO:0000313" key="1">
    <source>
        <dbReference type="EMBL" id="KAJ8630768.1"/>
    </source>
</evidence>
<evidence type="ECO:0000313" key="2">
    <source>
        <dbReference type="Proteomes" id="UP001234297"/>
    </source>
</evidence>
<sequence>MRGGKLAVAALPPLAWEVDPHFPVFLHYEKRKTGSCSFTAALIGGKLDFPVFLRSERRKAGNCSFTAAPIGGKVDFPVFLRSERRKTGNCIFAAEKPRNSIQHVSIAKVGLCDSFLSIHTVWEFSRYGLQEKTKTLILSFYFMLIGNGKALRLYSDTRAALPPLAWEVDPHFPVFLHYERRKTGSCSFTAALIGGKLDFPVFLRSERRKTGNCSFTAARIGGKVDFPVFLRSEGRKTGNCTFAAGP</sequence>
<comment type="caution">
    <text evidence="1">The sequence shown here is derived from an EMBL/GenBank/DDBJ whole genome shotgun (WGS) entry which is preliminary data.</text>
</comment>
<keyword evidence="2" id="KW-1185">Reference proteome</keyword>
<name>A0ACC2LC80_PERAE</name>
<proteinExistence type="predicted"/>
<gene>
    <name evidence="1" type="ORF">MRB53_024091</name>
</gene>
<accession>A0ACC2LC80</accession>
<dbReference type="Proteomes" id="UP001234297">
    <property type="component" value="Chromosome 7"/>
</dbReference>